<feature type="transmembrane region" description="Helical" evidence="1">
    <location>
        <begin position="62"/>
        <end position="85"/>
    </location>
</feature>
<proteinExistence type="predicted"/>
<keyword evidence="4" id="KW-1185">Reference proteome</keyword>
<dbReference type="Pfam" id="PF13559">
    <property type="entry name" value="DUF4129"/>
    <property type="match status" value="1"/>
</dbReference>
<evidence type="ECO:0000313" key="3">
    <source>
        <dbReference type="EMBL" id="SDS28326.1"/>
    </source>
</evidence>
<keyword evidence="1" id="KW-1133">Transmembrane helix</keyword>
<dbReference type="InterPro" id="IPR025403">
    <property type="entry name" value="TgpA-like_C"/>
</dbReference>
<sequence length="221" mass="23913">MTVSSVVVLGAVLDVPVDPDAETARQWLADELARSEYSEGGESLLERFLLWLGSLTVPDATFSIPLALVVSVGLVLLLIVGFVVGGRIRLGSAERHASDAVLDDDPRTAADIRTDAQRHADDGRWALATSERFRAIARSLEERAILDERAGRTAQEIAREASPALPDVSRGLVEGAHRFDGVLYGHRYADAEDYAAMSTLDEEVARTRPVRPSSPETVVVP</sequence>
<evidence type="ECO:0000313" key="4">
    <source>
        <dbReference type="Proteomes" id="UP000185663"/>
    </source>
</evidence>
<dbReference type="AlphaFoldDB" id="A0A1H1QY73"/>
<organism evidence="3 4">
    <name type="scientific">Paraoerskovia marina</name>
    <dbReference type="NCBI Taxonomy" id="545619"/>
    <lineage>
        <taxon>Bacteria</taxon>
        <taxon>Bacillati</taxon>
        <taxon>Actinomycetota</taxon>
        <taxon>Actinomycetes</taxon>
        <taxon>Micrococcales</taxon>
        <taxon>Cellulomonadaceae</taxon>
        <taxon>Paraoerskovia</taxon>
    </lineage>
</organism>
<reference evidence="3 4" key="1">
    <citation type="submission" date="2016-10" db="EMBL/GenBank/DDBJ databases">
        <authorList>
            <person name="de Groot N.N."/>
        </authorList>
    </citation>
    <scope>NUCLEOTIDE SEQUENCE [LARGE SCALE GENOMIC DNA]</scope>
    <source>
        <strain evidence="3 4">DSM 22126</strain>
    </source>
</reference>
<dbReference type="EMBL" id="LT629776">
    <property type="protein sequence ID" value="SDS28326.1"/>
    <property type="molecule type" value="Genomic_DNA"/>
</dbReference>
<evidence type="ECO:0000256" key="1">
    <source>
        <dbReference type="SAM" id="Phobius"/>
    </source>
</evidence>
<keyword evidence="1" id="KW-0812">Transmembrane</keyword>
<protein>
    <recommendedName>
        <fullName evidence="2">Protein-glutamine gamma-glutamyltransferase-like C-terminal domain-containing protein</fullName>
    </recommendedName>
</protein>
<keyword evidence="1" id="KW-0472">Membrane</keyword>
<name>A0A1H1QY73_9CELL</name>
<dbReference type="eggNOG" id="ENOG5032SSX">
    <property type="taxonomic scope" value="Bacteria"/>
</dbReference>
<feature type="domain" description="Protein-glutamine gamma-glutamyltransferase-like C-terminal" evidence="2">
    <location>
        <begin position="132"/>
        <end position="201"/>
    </location>
</feature>
<dbReference type="STRING" id="545619.SAMN04489860_1206"/>
<evidence type="ECO:0000259" key="2">
    <source>
        <dbReference type="Pfam" id="PF13559"/>
    </source>
</evidence>
<accession>A0A1H1QY73</accession>
<dbReference type="RefSeq" id="WP_083371938.1">
    <property type="nucleotide sequence ID" value="NZ_LT629776.1"/>
</dbReference>
<gene>
    <name evidence="3" type="ORF">SAMN04489860_1206</name>
</gene>
<dbReference type="Proteomes" id="UP000185663">
    <property type="component" value="Chromosome I"/>
</dbReference>